<comment type="catalytic activity">
    <reaction evidence="1">
        <text>(S)-4-amino-5-oxopentanoate = 5-aminolevulinate</text>
        <dbReference type="Rhea" id="RHEA:14265"/>
        <dbReference type="ChEBI" id="CHEBI:57501"/>
        <dbReference type="ChEBI" id="CHEBI:356416"/>
        <dbReference type="EC" id="5.4.3.8"/>
    </reaction>
</comment>
<dbReference type="AlphaFoldDB" id="A0A075FIU0"/>
<dbReference type="PANTHER" id="PTHR43713">
    <property type="entry name" value="GLUTAMATE-1-SEMIALDEHYDE 2,1-AMINOMUTASE"/>
    <property type="match status" value="1"/>
</dbReference>
<evidence type="ECO:0000256" key="5">
    <source>
        <dbReference type="ARBA" id="ARBA00023235"/>
    </source>
</evidence>
<dbReference type="InterPro" id="IPR015421">
    <property type="entry name" value="PyrdxlP-dep_Trfase_major"/>
</dbReference>
<accession>A0A075FIU0</accession>
<dbReference type="CDD" id="cd00610">
    <property type="entry name" value="OAT_like"/>
    <property type="match status" value="1"/>
</dbReference>
<comment type="cofactor">
    <cofactor evidence="2">
        <name>pyridoxal 5'-phosphate</name>
        <dbReference type="ChEBI" id="CHEBI:597326"/>
    </cofactor>
</comment>
<gene>
    <name evidence="9" type="primary">hemL</name>
</gene>
<dbReference type="EMBL" id="KF900327">
    <property type="protein sequence ID" value="AIE91088.1"/>
    <property type="molecule type" value="Genomic_DNA"/>
</dbReference>
<evidence type="ECO:0000256" key="1">
    <source>
        <dbReference type="ARBA" id="ARBA00001579"/>
    </source>
</evidence>
<dbReference type="GO" id="GO:0008483">
    <property type="term" value="F:transaminase activity"/>
    <property type="evidence" value="ECO:0007669"/>
    <property type="project" value="InterPro"/>
</dbReference>
<organism evidence="9">
    <name type="scientific">uncultured marine group II/III euryarchaeote AD1000_105_G07</name>
    <dbReference type="NCBI Taxonomy" id="1457714"/>
    <lineage>
        <taxon>Archaea</taxon>
        <taxon>Methanobacteriati</taxon>
        <taxon>Methanobacteriota</taxon>
        <taxon>environmental samples</taxon>
    </lineage>
</organism>
<proteinExistence type="inferred from homology"/>
<keyword evidence="5 9" id="KW-0413">Isomerase</keyword>
<evidence type="ECO:0000256" key="7">
    <source>
        <dbReference type="ARBA" id="ARBA00031365"/>
    </source>
</evidence>
<evidence type="ECO:0000256" key="2">
    <source>
        <dbReference type="ARBA" id="ARBA00001933"/>
    </source>
</evidence>
<evidence type="ECO:0000256" key="4">
    <source>
        <dbReference type="ARBA" id="ARBA00022898"/>
    </source>
</evidence>
<evidence type="ECO:0000313" key="9">
    <source>
        <dbReference type="EMBL" id="AIE91088.1"/>
    </source>
</evidence>
<sequence length="436" mass="48539">MQFDKSRRLYDQAVDLVAGGVSSQFRAHEPAGFPLFFDRAKGSYMWDVDGNKCIDYVMGLGPNLFGHAPEFIIQYVHEEIQRGFVFSAQHVRELELAELALSMIPIPDALVRFASSGTEIDQLAIRLMRGFTGRPKYIKFEGHYHGWADNVSYSTHPPLNQVGSPFSPAAIPESVGIDPLTSENILICEWNDLDKLKQVFKKHPGQIAGVLMEPILGNSNTIIPRPGYLEDVKALCHLEGALLCFDEVITGFRVAKGGAQELLSVTPDLATYAKSLAGGFPIAMLVGRRELMDLIGNGRVVHGGSFNSNLISVAAAYASLEHIQHIGPSFYNELNERGYRLMDGFRRVAKEFDSNLHVQGPGSFFSISFTDRPEILNWRDHARNCDNSKYLRFAKQLIKEGVRLSSIGRVHMASTHTNEDIDYTIEAARRVLQALV</sequence>
<dbReference type="InterPro" id="IPR049704">
    <property type="entry name" value="Aminotrans_3_PPA_site"/>
</dbReference>
<name>A0A075FIU0_9EURY</name>
<evidence type="ECO:0000256" key="3">
    <source>
        <dbReference type="ARBA" id="ARBA00015416"/>
    </source>
</evidence>
<comment type="pathway">
    <text evidence="6">Porphyrin-containing compound metabolism.</text>
</comment>
<evidence type="ECO:0000256" key="8">
    <source>
        <dbReference type="RuleBase" id="RU003560"/>
    </source>
</evidence>
<dbReference type="Gene3D" id="3.90.1150.10">
    <property type="entry name" value="Aspartate Aminotransferase, domain 1"/>
    <property type="match status" value="1"/>
</dbReference>
<dbReference type="GO" id="GO:0042286">
    <property type="term" value="F:glutamate-1-semialdehyde 2,1-aminomutase activity"/>
    <property type="evidence" value="ECO:0007669"/>
    <property type="project" value="UniProtKB-EC"/>
</dbReference>
<dbReference type="PROSITE" id="PS00600">
    <property type="entry name" value="AA_TRANSFER_CLASS_3"/>
    <property type="match status" value="1"/>
</dbReference>
<reference evidence="9" key="1">
    <citation type="journal article" date="2014" name="Genome Biol. Evol.">
        <title>Pangenome evidence for extensive interdomain horizontal transfer affecting lineage core and shell genes in uncultured planktonic thaumarchaeota and euryarchaeota.</title>
        <authorList>
            <person name="Deschamps P."/>
            <person name="Zivanovic Y."/>
            <person name="Moreira D."/>
            <person name="Rodriguez-Valera F."/>
            <person name="Lopez-Garcia P."/>
        </authorList>
    </citation>
    <scope>NUCLEOTIDE SEQUENCE</scope>
</reference>
<dbReference type="InterPro" id="IPR005814">
    <property type="entry name" value="Aminotrans_3"/>
</dbReference>
<dbReference type="SUPFAM" id="SSF53383">
    <property type="entry name" value="PLP-dependent transferases"/>
    <property type="match status" value="1"/>
</dbReference>
<protein>
    <recommendedName>
        <fullName evidence="3">Glutamate-1-semialdehyde 2,1-aminomutase</fullName>
    </recommendedName>
    <alternativeName>
        <fullName evidence="7">Glutamate-1-semialdehyde aminotransferase</fullName>
    </alternativeName>
</protein>
<keyword evidence="4 8" id="KW-0663">Pyridoxal phosphate</keyword>
<dbReference type="PANTHER" id="PTHR43713:SF3">
    <property type="entry name" value="GLUTAMATE-1-SEMIALDEHYDE 2,1-AMINOMUTASE 1, CHLOROPLASTIC-RELATED"/>
    <property type="match status" value="1"/>
</dbReference>
<evidence type="ECO:0000256" key="6">
    <source>
        <dbReference type="ARBA" id="ARBA00023444"/>
    </source>
</evidence>
<dbReference type="InterPro" id="IPR015422">
    <property type="entry name" value="PyrdxlP-dep_Trfase_small"/>
</dbReference>
<dbReference type="GO" id="GO:0030170">
    <property type="term" value="F:pyridoxal phosphate binding"/>
    <property type="evidence" value="ECO:0007669"/>
    <property type="project" value="InterPro"/>
</dbReference>
<dbReference type="InterPro" id="IPR015424">
    <property type="entry name" value="PyrdxlP-dep_Trfase"/>
</dbReference>
<comment type="similarity">
    <text evidence="8">Belongs to the class-III pyridoxal-phosphate-dependent aminotransferase family.</text>
</comment>
<dbReference type="Gene3D" id="3.40.640.10">
    <property type="entry name" value="Type I PLP-dependent aspartate aminotransferase-like (Major domain)"/>
    <property type="match status" value="1"/>
</dbReference>
<dbReference type="Pfam" id="PF00202">
    <property type="entry name" value="Aminotran_3"/>
    <property type="match status" value="1"/>
</dbReference>